<feature type="signal peptide" evidence="1">
    <location>
        <begin position="1"/>
        <end position="17"/>
    </location>
</feature>
<accession>A0A226DLC0</accession>
<reference evidence="2 3" key="1">
    <citation type="submission" date="2015-12" db="EMBL/GenBank/DDBJ databases">
        <title>The genome of Folsomia candida.</title>
        <authorList>
            <person name="Faddeeva A."/>
            <person name="Derks M.F."/>
            <person name="Anvar Y."/>
            <person name="Smit S."/>
            <person name="Van Straalen N."/>
            <person name="Roelofs D."/>
        </authorList>
    </citation>
    <scope>NUCLEOTIDE SEQUENCE [LARGE SCALE GENOMIC DNA]</scope>
    <source>
        <strain evidence="2 3">VU population</strain>
        <tissue evidence="2">Whole body</tissue>
    </source>
</reference>
<sequence>MIKSAVLIFCILSVAHAAEWCLKPDPISASVAETPAEKLAPDTPKCSLESPELVMGRLVNGTADRDADLLPSWVDLKLAARGQKWALDNIPLISGSHIFGLMFVLAFPDNNAVLLFTNQSDTANLAMKRYASTIEQVNTWYNGSLKESTDDNDILSSLLRVRGLHTAAMKAGNERMHGENPRPLINKELYERVQLDEGMWKAFETDLKNSDVTEKFRKVPEKYTGRDGKYYAVSQFQQAMTQFAFVGFPVLFPERLFLLDAKDEDLVAYNHLWAVLGHALGIEDEYNIALQPDLKTTKEYYQHIYENWYLPQFFNLDFHTKVLMEAQLQGFEKIDDILTPRTLLLRILRDIVKIPVPNMTRELTPKDHHKMLQFHAKGNLFYK</sequence>
<evidence type="ECO:0000313" key="3">
    <source>
        <dbReference type="Proteomes" id="UP000198287"/>
    </source>
</evidence>
<dbReference type="PANTHER" id="PTHR37159:SF1">
    <property type="entry name" value="GH11867P"/>
    <property type="match status" value="1"/>
</dbReference>
<dbReference type="EMBL" id="LNIX01000015">
    <property type="protein sequence ID" value="OXA46335.1"/>
    <property type="molecule type" value="Genomic_DNA"/>
</dbReference>
<dbReference type="Proteomes" id="UP000198287">
    <property type="component" value="Unassembled WGS sequence"/>
</dbReference>
<feature type="chain" id="PRO_5012872529" evidence="1">
    <location>
        <begin position="18"/>
        <end position="383"/>
    </location>
</feature>
<dbReference type="AlphaFoldDB" id="A0A226DLC0"/>
<keyword evidence="3" id="KW-1185">Reference proteome</keyword>
<gene>
    <name evidence="2" type="ORF">Fcan01_18576</name>
</gene>
<keyword evidence="1" id="KW-0732">Signal</keyword>
<dbReference type="STRING" id="158441.A0A226DLC0"/>
<evidence type="ECO:0000313" key="2">
    <source>
        <dbReference type="EMBL" id="OXA46335.1"/>
    </source>
</evidence>
<comment type="caution">
    <text evidence="2">The sequence shown here is derived from an EMBL/GenBank/DDBJ whole genome shotgun (WGS) entry which is preliminary data.</text>
</comment>
<dbReference type="OrthoDB" id="6361347at2759"/>
<evidence type="ECO:0000256" key="1">
    <source>
        <dbReference type="SAM" id="SignalP"/>
    </source>
</evidence>
<protein>
    <submittedName>
        <fullName evidence="2">Uncharacterized protein</fullName>
    </submittedName>
</protein>
<dbReference type="PANTHER" id="PTHR37159">
    <property type="entry name" value="GH11867P"/>
    <property type="match status" value="1"/>
</dbReference>
<proteinExistence type="predicted"/>
<organism evidence="2 3">
    <name type="scientific">Folsomia candida</name>
    <name type="common">Springtail</name>
    <dbReference type="NCBI Taxonomy" id="158441"/>
    <lineage>
        <taxon>Eukaryota</taxon>
        <taxon>Metazoa</taxon>
        <taxon>Ecdysozoa</taxon>
        <taxon>Arthropoda</taxon>
        <taxon>Hexapoda</taxon>
        <taxon>Collembola</taxon>
        <taxon>Entomobryomorpha</taxon>
        <taxon>Isotomoidea</taxon>
        <taxon>Isotomidae</taxon>
        <taxon>Proisotominae</taxon>
        <taxon>Folsomia</taxon>
    </lineage>
</organism>
<name>A0A226DLC0_FOLCA</name>